<evidence type="ECO:0000256" key="1">
    <source>
        <dbReference type="SAM" id="Phobius"/>
    </source>
</evidence>
<dbReference type="InterPro" id="IPR031493">
    <property type="entry name" value="Zinc_ribbon_15"/>
</dbReference>
<protein>
    <recommendedName>
        <fullName evidence="2">Zinc-ribbon 15 domain-containing protein</fullName>
    </recommendedName>
</protein>
<dbReference type="OrthoDB" id="766141at2"/>
<evidence type="ECO:0000313" key="3">
    <source>
        <dbReference type="EMBL" id="QHI35922.1"/>
    </source>
</evidence>
<proteinExistence type="predicted"/>
<accession>A0A7L4ZGZ9</accession>
<evidence type="ECO:0000313" key="4">
    <source>
        <dbReference type="Proteomes" id="UP000464657"/>
    </source>
</evidence>
<reference evidence="3 4" key="1">
    <citation type="journal article" date="2013" name="Int. J. Syst. Evol. Microbiol.">
        <title>Kordia antarctica sp. nov., isolated from Antarctic seawater.</title>
        <authorList>
            <person name="Baek K."/>
            <person name="Choi A."/>
            <person name="Kang I."/>
            <person name="Lee K."/>
            <person name="Cho J.C."/>
        </authorList>
    </citation>
    <scope>NUCLEOTIDE SEQUENCE [LARGE SCALE GENOMIC DNA]</scope>
    <source>
        <strain evidence="3 4">IMCC3317</strain>
    </source>
</reference>
<gene>
    <name evidence="3" type="ORF">IMCC3317_12700</name>
</gene>
<dbReference type="RefSeq" id="WP_160128638.1">
    <property type="nucleotide sequence ID" value="NZ_CP019288.1"/>
</dbReference>
<keyword evidence="4" id="KW-1185">Reference proteome</keyword>
<sequence length="207" mass="23814">MIIYGTNSKNLGSRKLQGVKCPNCEATEIHAQAVSSYVTVFWIPIFPYRKKYSTVCKNCTQVLKKKEMPQSLKDKLAMEKGHFKTPFYLFSGLIILALLITLAFYLSGQHDKRLAENVGNLQSKDIVVFKVAHKEYSFAEIETHSNDTIYMRYGNYTYDGYKPSESKVEKLKASETDFFSTEIDFFTQKQLDSLYAKGEIAEIYKKK</sequence>
<dbReference type="KEGG" id="kan:IMCC3317_12700"/>
<evidence type="ECO:0000259" key="2">
    <source>
        <dbReference type="Pfam" id="PF17032"/>
    </source>
</evidence>
<dbReference type="Pfam" id="PF17032">
    <property type="entry name" value="Zn_ribbon_15"/>
    <property type="match status" value="1"/>
</dbReference>
<name>A0A7L4ZGZ9_9FLAO</name>
<keyword evidence="1" id="KW-0472">Membrane</keyword>
<dbReference type="EMBL" id="CP019288">
    <property type="protein sequence ID" value="QHI35922.1"/>
    <property type="molecule type" value="Genomic_DNA"/>
</dbReference>
<feature type="domain" description="Zinc-ribbon 15" evidence="2">
    <location>
        <begin position="19"/>
        <end position="67"/>
    </location>
</feature>
<feature type="transmembrane region" description="Helical" evidence="1">
    <location>
        <begin position="87"/>
        <end position="106"/>
    </location>
</feature>
<dbReference type="Proteomes" id="UP000464657">
    <property type="component" value="Chromosome"/>
</dbReference>
<keyword evidence="1" id="KW-1133">Transmembrane helix</keyword>
<organism evidence="3 4">
    <name type="scientific">Kordia antarctica</name>
    <dbReference type="NCBI Taxonomy" id="1218801"/>
    <lineage>
        <taxon>Bacteria</taxon>
        <taxon>Pseudomonadati</taxon>
        <taxon>Bacteroidota</taxon>
        <taxon>Flavobacteriia</taxon>
        <taxon>Flavobacteriales</taxon>
        <taxon>Flavobacteriaceae</taxon>
        <taxon>Kordia</taxon>
    </lineage>
</organism>
<keyword evidence="1" id="KW-0812">Transmembrane</keyword>
<dbReference type="AlphaFoldDB" id="A0A7L4ZGZ9"/>